<dbReference type="AlphaFoldDB" id="A0A1A6HHH5"/>
<dbReference type="InterPro" id="IPR013106">
    <property type="entry name" value="Ig_V-set"/>
</dbReference>
<dbReference type="InterPro" id="IPR013783">
    <property type="entry name" value="Ig-like_fold"/>
</dbReference>
<keyword evidence="1" id="KW-0391">Immunity</keyword>
<keyword evidence="2" id="KW-1064">Adaptive immunity</keyword>
<dbReference type="FunFam" id="2.60.40.10:FF:000365">
    <property type="entry name" value="If kappa light chain"/>
    <property type="match status" value="1"/>
</dbReference>
<proteinExistence type="predicted"/>
<evidence type="ECO:0000256" key="3">
    <source>
        <dbReference type="ARBA" id="ARBA00043265"/>
    </source>
</evidence>
<accession>A0A1A6HHH5</accession>
<dbReference type="GO" id="GO:0019814">
    <property type="term" value="C:immunoglobulin complex"/>
    <property type="evidence" value="ECO:0007669"/>
    <property type="project" value="UniProtKB-KW"/>
</dbReference>
<dbReference type="GO" id="GO:0005886">
    <property type="term" value="C:plasma membrane"/>
    <property type="evidence" value="ECO:0007669"/>
    <property type="project" value="UniProtKB-ARBA"/>
</dbReference>
<evidence type="ECO:0000256" key="2">
    <source>
        <dbReference type="ARBA" id="ARBA00023130"/>
    </source>
</evidence>
<feature type="non-terminal residue" evidence="5">
    <location>
        <position position="1"/>
    </location>
</feature>
<dbReference type="InterPro" id="IPR036179">
    <property type="entry name" value="Ig-like_dom_sf"/>
</dbReference>
<name>A0A1A6HHH5_NEOLE</name>
<protein>
    <recommendedName>
        <fullName evidence="4">Ig-like domain-containing protein</fullName>
    </recommendedName>
</protein>
<evidence type="ECO:0000256" key="1">
    <source>
        <dbReference type="ARBA" id="ARBA00022859"/>
    </source>
</evidence>
<evidence type="ECO:0000259" key="4">
    <source>
        <dbReference type="PROSITE" id="PS50835"/>
    </source>
</evidence>
<feature type="domain" description="Ig-like" evidence="4">
    <location>
        <begin position="178"/>
        <end position="272"/>
    </location>
</feature>
<dbReference type="PANTHER" id="PTHR23267">
    <property type="entry name" value="IMMUNOGLOBULIN LIGHT CHAIN"/>
    <property type="match status" value="1"/>
</dbReference>
<evidence type="ECO:0000313" key="5">
    <source>
        <dbReference type="EMBL" id="OBS77716.1"/>
    </source>
</evidence>
<dbReference type="STRING" id="56216.A0A1A6HHH5"/>
<feature type="non-terminal residue" evidence="5">
    <location>
        <position position="329"/>
    </location>
</feature>
<dbReference type="SMART" id="SM00409">
    <property type="entry name" value="IG"/>
    <property type="match status" value="2"/>
</dbReference>
<evidence type="ECO:0000313" key="6">
    <source>
        <dbReference type="Proteomes" id="UP000092124"/>
    </source>
</evidence>
<dbReference type="Pfam" id="PF07686">
    <property type="entry name" value="V-set"/>
    <property type="match status" value="2"/>
</dbReference>
<gene>
    <name evidence="5" type="ORF">A6R68_19894</name>
</gene>
<dbReference type="InterPro" id="IPR003599">
    <property type="entry name" value="Ig_sub"/>
</dbReference>
<dbReference type="InterPro" id="IPR050150">
    <property type="entry name" value="IgV_Light_Chain"/>
</dbReference>
<dbReference type="Proteomes" id="UP000092124">
    <property type="component" value="Unassembled WGS sequence"/>
</dbReference>
<sequence length="329" mass="35863">SIRVCCSNQGSTVLVIILGESASISCSIDQSLLLSSANTYLSWYLKRLGRSPQPLIYEDSSYQVLRMRCPAQLLGLLVFWLPGASGDIVMTQAALSSPVTLGESASISCRSSKSLLHSNGNTYLYWLRQRSGQSPQLLIYRVSNLASGVPSRFSGSGSGTDFTLKISKVEAEDVGASGDIVMTQPALSSPVTLGESASISCKSSKSLLHSNGNTYLNWLRQRPGHSPQLLIYRVSNLASGVPNKFSGSGSGTDFTLKISKVEAEDVGVYYCQQWLENPPTCKLTYLSWYLRRLSRYAQLLIYEVSTQFSVIVDRFGRSNAGTDFTLKIS</sequence>
<dbReference type="EMBL" id="LZPO01028163">
    <property type="protein sequence ID" value="OBS77716.1"/>
    <property type="molecule type" value="Genomic_DNA"/>
</dbReference>
<keyword evidence="6" id="KW-1185">Reference proteome</keyword>
<dbReference type="PROSITE" id="PS50835">
    <property type="entry name" value="IG_LIKE"/>
    <property type="match status" value="1"/>
</dbReference>
<dbReference type="OrthoDB" id="9605868at2759"/>
<keyword evidence="3" id="KW-1280">Immunoglobulin</keyword>
<dbReference type="InterPro" id="IPR007110">
    <property type="entry name" value="Ig-like_dom"/>
</dbReference>
<dbReference type="SMART" id="SM00406">
    <property type="entry name" value="IGv"/>
    <property type="match status" value="2"/>
</dbReference>
<organism evidence="5 6">
    <name type="scientific">Neotoma lepida</name>
    <name type="common">Desert woodrat</name>
    <dbReference type="NCBI Taxonomy" id="56216"/>
    <lineage>
        <taxon>Eukaryota</taxon>
        <taxon>Metazoa</taxon>
        <taxon>Chordata</taxon>
        <taxon>Craniata</taxon>
        <taxon>Vertebrata</taxon>
        <taxon>Euteleostomi</taxon>
        <taxon>Mammalia</taxon>
        <taxon>Eutheria</taxon>
        <taxon>Euarchontoglires</taxon>
        <taxon>Glires</taxon>
        <taxon>Rodentia</taxon>
        <taxon>Myomorpha</taxon>
        <taxon>Muroidea</taxon>
        <taxon>Cricetidae</taxon>
        <taxon>Neotominae</taxon>
        <taxon>Neotoma</taxon>
    </lineage>
</organism>
<dbReference type="GO" id="GO:0005576">
    <property type="term" value="C:extracellular region"/>
    <property type="evidence" value="ECO:0007669"/>
    <property type="project" value="UniProtKB-ARBA"/>
</dbReference>
<reference evidence="5 6" key="1">
    <citation type="submission" date="2016-06" db="EMBL/GenBank/DDBJ databases">
        <title>The Draft Genome Sequence and Annotation of the Desert Woodrat Neotoma lepida.</title>
        <authorList>
            <person name="Campbell M."/>
            <person name="Oakeson K.F."/>
            <person name="Yandell M."/>
            <person name="Halpert J.R."/>
            <person name="Dearing D."/>
        </authorList>
    </citation>
    <scope>NUCLEOTIDE SEQUENCE [LARGE SCALE GENOMIC DNA]</scope>
    <source>
        <strain evidence="5">417</strain>
        <tissue evidence="5">Liver</tissue>
    </source>
</reference>
<comment type="caution">
    <text evidence="5">The sequence shown here is derived from an EMBL/GenBank/DDBJ whole genome shotgun (WGS) entry which is preliminary data.</text>
</comment>
<dbReference type="Gene3D" id="2.60.40.10">
    <property type="entry name" value="Immunoglobulins"/>
    <property type="match status" value="3"/>
</dbReference>
<dbReference type="GO" id="GO:0002250">
    <property type="term" value="P:adaptive immune response"/>
    <property type="evidence" value="ECO:0007669"/>
    <property type="project" value="UniProtKB-KW"/>
</dbReference>
<dbReference type="SUPFAM" id="SSF48726">
    <property type="entry name" value="Immunoglobulin"/>
    <property type="match status" value="4"/>
</dbReference>